<protein>
    <submittedName>
        <fullName evidence="1">Uncharacterized protein</fullName>
    </submittedName>
</protein>
<dbReference type="AlphaFoldDB" id="A0A657LWL3"/>
<proteinExistence type="predicted"/>
<dbReference type="OrthoDB" id="8373241at2"/>
<evidence type="ECO:0000313" key="1">
    <source>
        <dbReference type="EMBL" id="OJG00149.1"/>
    </source>
</evidence>
<name>A0A657LWL3_9HYPH</name>
<dbReference type="Proteomes" id="UP000182661">
    <property type="component" value="Unassembled WGS sequence"/>
</dbReference>
<comment type="caution">
    <text evidence="1">The sequence shown here is derived from an EMBL/GenBank/DDBJ whole genome shotgun (WGS) entry which is preliminary data.</text>
</comment>
<keyword evidence="2" id="KW-1185">Reference proteome</keyword>
<organism evidence="1 2">
    <name type="scientific">Pararhizobium antarcticum</name>
    <dbReference type="NCBI Taxonomy" id="1798805"/>
    <lineage>
        <taxon>Bacteria</taxon>
        <taxon>Pseudomonadati</taxon>
        <taxon>Pseudomonadota</taxon>
        <taxon>Alphaproteobacteria</taxon>
        <taxon>Hyphomicrobiales</taxon>
        <taxon>Rhizobiaceae</taxon>
        <taxon>Rhizobium/Agrobacterium group</taxon>
        <taxon>Pararhizobium</taxon>
    </lineage>
</organism>
<sequence>MTKMRPPQYSTQQAERPGECAAVCAGAVSYFIKCAVDAGWGEEEIALSLADAADNFVVELARAPKRRFKAANNN</sequence>
<gene>
    <name evidence="1" type="ORF">AX760_25590</name>
</gene>
<evidence type="ECO:0000313" key="2">
    <source>
        <dbReference type="Proteomes" id="UP000182661"/>
    </source>
</evidence>
<dbReference type="EMBL" id="LSRP01000042">
    <property type="protein sequence ID" value="OJG00149.1"/>
    <property type="molecule type" value="Genomic_DNA"/>
</dbReference>
<reference evidence="1 2" key="1">
    <citation type="submission" date="2016-02" db="EMBL/GenBank/DDBJ databases">
        <title>Genome sequencing of a beta-galactosidase producing bacteria Rhizobium sp. 59.</title>
        <authorList>
            <person name="Wang D."/>
            <person name="Kot W."/>
            <person name="Qin Y."/>
            <person name="Hansen L."/>
            <person name="Naqvi K."/>
            <person name="Rensing C."/>
        </authorList>
    </citation>
    <scope>NUCLEOTIDE SEQUENCE [LARGE SCALE GENOMIC DNA]</scope>
    <source>
        <strain evidence="1 2">59</strain>
    </source>
</reference>
<accession>A0A657LWL3</accession>